<dbReference type="STRING" id="1714264.BTO30_13555"/>
<protein>
    <submittedName>
        <fullName evidence="1">Uncharacterized protein</fullName>
    </submittedName>
</protein>
<accession>A0A1Q8Q340</accession>
<keyword evidence="2" id="KW-1185">Reference proteome</keyword>
<evidence type="ECO:0000313" key="1">
    <source>
        <dbReference type="EMBL" id="OLN21722.1"/>
    </source>
</evidence>
<dbReference type="EMBL" id="MSDU01000034">
    <property type="protein sequence ID" value="OLN21722.1"/>
    <property type="molecule type" value="Genomic_DNA"/>
</dbReference>
<comment type="caution">
    <text evidence="1">The sequence shown here is derived from an EMBL/GenBank/DDBJ whole genome shotgun (WGS) entry which is preliminary data.</text>
</comment>
<dbReference type="Proteomes" id="UP000185568">
    <property type="component" value="Unassembled WGS sequence"/>
</dbReference>
<sequence length="61" mass="7229">MKKRRFVYLADNMIDENEMVIFEAGIPYEVSKKGRIENEDFKRVALNEISVDFHLVHISSR</sequence>
<name>A0A1Q8Q340_9BACI</name>
<proteinExistence type="predicted"/>
<gene>
    <name evidence="1" type="ORF">BTO30_13555</name>
</gene>
<evidence type="ECO:0000313" key="2">
    <source>
        <dbReference type="Proteomes" id="UP000185568"/>
    </source>
</evidence>
<reference evidence="1 2" key="1">
    <citation type="submission" date="2016-12" db="EMBL/GenBank/DDBJ databases">
        <title>Domibacillus antri genome sequencing.</title>
        <authorList>
            <person name="Verma A."/>
            <person name="Krishnamurthi S."/>
        </authorList>
    </citation>
    <scope>NUCLEOTIDE SEQUENCE [LARGE SCALE GENOMIC DNA]</scope>
    <source>
        <strain evidence="1 2">XD80</strain>
    </source>
</reference>
<dbReference type="AlphaFoldDB" id="A0A1Q8Q340"/>
<dbReference type="OrthoDB" id="9962540at2"/>
<dbReference type="RefSeq" id="WP_075399257.1">
    <property type="nucleotide sequence ID" value="NZ_MSDU01000034.1"/>
</dbReference>
<organism evidence="1 2">
    <name type="scientific">Domibacillus antri</name>
    <dbReference type="NCBI Taxonomy" id="1714264"/>
    <lineage>
        <taxon>Bacteria</taxon>
        <taxon>Bacillati</taxon>
        <taxon>Bacillota</taxon>
        <taxon>Bacilli</taxon>
        <taxon>Bacillales</taxon>
        <taxon>Bacillaceae</taxon>
        <taxon>Domibacillus</taxon>
    </lineage>
</organism>